<feature type="compositionally biased region" description="Polar residues" evidence="1">
    <location>
        <begin position="33"/>
        <end position="43"/>
    </location>
</feature>
<dbReference type="EMBL" id="JACLYY010000005">
    <property type="protein sequence ID" value="MBM6737881.1"/>
    <property type="molecule type" value="Genomic_DNA"/>
</dbReference>
<reference evidence="3 4" key="1">
    <citation type="journal article" date="2021" name="Sci. Rep.">
        <title>The distribution of antibiotic resistance genes in chicken gut microbiota commensals.</title>
        <authorList>
            <person name="Juricova H."/>
            <person name="Matiasovicova J."/>
            <person name="Kubasova T."/>
            <person name="Cejkova D."/>
            <person name="Rychlik I."/>
        </authorList>
    </citation>
    <scope>NUCLEOTIDE SEQUENCE [LARGE SCALE GENOMIC DNA]</scope>
    <source>
        <strain evidence="3 4">An773</strain>
    </source>
</reference>
<dbReference type="RefSeq" id="WP_191493520.1">
    <property type="nucleotide sequence ID" value="NZ_JACLYY010000005.1"/>
</dbReference>
<name>A0ABS2E8B5_9FIRM</name>
<keyword evidence="4" id="KW-1185">Reference proteome</keyword>
<protein>
    <submittedName>
        <fullName evidence="3">Uncharacterized protein</fullName>
    </submittedName>
</protein>
<feature type="region of interest" description="Disordered" evidence="1">
    <location>
        <begin position="30"/>
        <end position="50"/>
    </location>
</feature>
<evidence type="ECO:0000313" key="4">
    <source>
        <dbReference type="Proteomes" id="UP000716906"/>
    </source>
</evidence>
<gene>
    <name evidence="3" type="ORF">H7U36_07135</name>
</gene>
<feature type="signal peptide" evidence="2">
    <location>
        <begin position="1"/>
        <end position="20"/>
    </location>
</feature>
<evidence type="ECO:0000256" key="2">
    <source>
        <dbReference type="SAM" id="SignalP"/>
    </source>
</evidence>
<evidence type="ECO:0000313" key="3">
    <source>
        <dbReference type="EMBL" id="MBM6737881.1"/>
    </source>
</evidence>
<proteinExistence type="predicted"/>
<dbReference type="Proteomes" id="UP000716906">
    <property type="component" value="Unassembled WGS sequence"/>
</dbReference>
<feature type="chain" id="PRO_5047407558" evidence="2">
    <location>
        <begin position="21"/>
        <end position="327"/>
    </location>
</feature>
<evidence type="ECO:0000256" key="1">
    <source>
        <dbReference type="SAM" id="MobiDB-lite"/>
    </source>
</evidence>
<organism evidence="3 4">
    <name type="scientific">Faecalicatena fissicatena</name>
    <dbReference type="NCBI Taxonomy" id="290055"/>
    <lineage>
        <taxon>Bacteria</taxon>
        <taxon>Bacillati</taxon>
        <taxon>Bacillota</taxon>
        <taxon>Clostridia</taxon>
        <taxon>Lachnospirales</taxon>
        <taxon>Lachnospiraceae</taxon>
        <taxon>Faecalicatena</taxon>
    </lineage>
</organism>
<keyword evidence="2" id="KW-0732">Signal</keyword>
<sequence>MKKKIVPLLLVTALTTSLCACSTGEKEDKKDSISISVEQTDPSQTEETDNGLDFDVEEQVLIDANGIRITATGLGINEYTGDYSLDLTVDNTTDTDLTIGFRSPDVSLSIGEGTYTYLNGFQVSSSAYIAVPAQSTAEDTCTLSKAVLDNAGITQIGEIELAFSATDANYNECLDESQSICTVRTTLESEMDTQLSEDLLLVYDQNGIQIHAKYLPGETEDDKGCLIAVIRNNTGAGAQLRIKDVTVDGTPLTYSYSPDEDAFRYSIGGYYYENNGKAVCTATSFNAADTVPEITSSSSISFSLDIGGPASGDWSGMKTIGPLSVPI</sequence>
<accession>A0ABS2E8B5</accession>
<dbReference type="PROSITE" id="PS51257">
    <property type="entry name" value="PROKAR_LIPOPROTEIN"/>
    <property type="match status" value="1"/>
</dbReference>
<comment type="caution">
    <text evidence="3">The sequence shown here is derived from an EMBL/GenBank/DDBJ whole genome shotgun (WGS) entry which is preliminary data.</text>
</comment>